<dbReference type="PIRSF" id="PIRSF000090">
    <property type="entry name" value="Beta-ETF"/>
    <property type="match status" value="1"/>
</dbReference>
<dbReference type="InterPro" id="IPR033948">
    <property type="entry name" value="ETF_beta_N"/>
</dbReference>
<proteinExistence type="inferred from homology"/>
<dbReference type="PANTHER" id="PTHR21294:SF17">
    <property type="entry name" value="PROTEIN FIXA"/>
    <property type="match status" value="1"/>
</dbReference>
<feature type="domain" description="Electron transfer flavoprotein alpha/beta-subunit N-terminal" evidence="3">
    <location>
        <begin position="23"/>
        <end position="213"/>
    </location>
</feature>
<dbReference type="CDD" id="cd01714">
    <property type="entry name" value="ETF_beta"/>
    <property type="match status" value="1"/>
</dbReference>
<comment type="similarity">
    <text evidence="1">Belongs to the ETF beta-subunit/FixA family.</text>
</comment>
<evidence type="ECO:0000256" key="2">
    <source>
        <dbReference type="ARBA" id="ARBA00042002"/>
    </source>
</evidence>
<dbReference type="Gene3D" id="3.40.50.620">
    <property type="entry name" value="HUPs"/>
    <property type="match status" value="1"/>
</dbReference>
<protein>
    <recommendedName>
        <fullName evidence="2">Electron transfer flavoprotein small subunit</fullName>
    </recommendedName>
</protein>
<dbReference type="SUPFAM" id="SSF52402">
    <property type="entry name" value="Adenine nucleotide alpha hydrolases-like"/>
    <property type="match status" value="1"/>
</dbReference>
<dbReference type="GO" id="GO:0009055">
    <property type="term" value="F:electron transfer activity"/>
    <property type="evidence" value="ECO:0007669"/>
    <property type="project" value="InterPro"/>
</dbReference>
<evidence type="ECO:0000313" key="4">
    <source>
        <dbReference type="EMBL" id="SHN88285.1"/>
    </source>
</evidence>
<dbReference type="FunFam" id="3.40.50.620:FF:000072">
    <property type="entry name" value="Protein FixA homolog"/>
    <property type="match status" value="1"/>
</dbReference>
<dbReference type="STRING" id="1121395.SAMN02745215_05252"/>
<name>A0A1M7UZC1_9FIRM</name>
<dbReference type="InterPro" id="IPR014730">
    <property type="entry name" value="ETF_a/b_N"/>
</dbReference>
<keyword evidence="5" id="KW-1185">Reference proteome</keyword>
<organism evidence="4 5">
    <name type="scientific">Desulfitobacterium chlororespirans DSM 11544</name>
    <dbReference type="NCBI Taxonomy" id="1121395"/>
    <lineage>
        <taxon>Bacteria</taxon>
        <taxon>Bacillati</taxon>
        <taxon>Bacillota</taxon>
        <taxon>Clostridia</taxon>
        <taxon>Eubacteriales</taxon>
        <taxon>Desulfitobacteriaceae</taxon>
        <taxon>Desulfitobacterium</taxon>
    </lineage>
</organism>
<evidence type="ECO:0000256" key="1">
    <source>
        <dbReference type="ARBA" id="ARBA00007557"/>
    </source>
</evidence>
<evidence type="ECO:0000259" key="3">
    <source>
        <dbReference type="SMART" id="SM00893"/>
    </source>
</evidence>
<dbReference type="SMART" id="SM00893">
    <property type="entry name" value="ETF"/>
    <property type="match status" value="1"/>
</dbReference>
<dbReference type="RefSeq" id="WP_072775295.1">
    <property type="nucleotide sequence ID" value="NZ_FRDN01000024.1"/>
</dbReference>
<dbReference type="AlphaFoldDB" id="A0A1M7UZC1"/>
<dbReference type="NCBIfam" id="NF008998">
    <property type="entry name" value="PRK12342.1"/>
    <property type="match status" value="1"/>
</dbReference>
<dbReference type="InterPro" id="IPR012255">
    <property type="entry name" value="ETF_b"/>
</dbReference>
<dbReference type="PANTHER" id="PTHR21294">
    <property type="entry name" value="ELECTRON TRANSFER FLAVOPROTEIN BETA-SUBUNIT"/>
    <property type="match status" value="1"/>
</dbReference>
<accession>A0A1M7UZC1</accession>
<dbReference type="NCBIfam" id="NF002888">
    <property type="entry name" value="PRK03359.1"/>
    <property type="match status" value="1"/>
</dbReference>
<gene>
    <name evidence="4" type="ORF">SAMN02745215_05252</name>
</gene>
<dbReference type="InterPro" id="IPR014729">
    <property type="entry name" value="Rossmann-like_a/b/a_fold"/>
</dbReference>
<dbReference type="EMBL" id="FRDN01000024">
    <property type="protein sequence ID" value="SHN88285.1"/>
    <property type="molecule type" value="Genomic_DNA"/>
</dbReference>
<dbReference type="Proteomes" id="UP000184010">
    <property type="component" value="Unassembled WGS sequence"/>
</dbReference>
<reference evidence="5" key="1">
    <citation type="submission" date="2016-12" db="EMBL/GenBank/DDBJ databases">
        <authorList>
            <person name="Varghese N."/>
            <person name="Submissions S."/>
        </authorList>
    </citation>
    <scope>NUCLEOTIDE SEQUENCE [LARGE SCALE GENOMIC DNA]</scope>
    <source>
        <strain evidence="5">DSM 11544</strain>
    </source>
</reference>
<evidence type="ECO:0000313" key="5">
    <source>
        <dbReference type="Proteomes" id="UP000184010"/>
    </source>
</evidence>
<sequence length="256" mass="27766">MNIIVCYKIVPEEQDIVIEKDRSLSFARAEWKIGQYDLNAVEAGMQIVESVGGQLTALSIGDSQLKDSKLRKGILSRGPEELYQVIDDQLGNADSNLTARALAAAIGKKGQFDLVLCGEGSSDLYAQQVGAQLGELLDVAVITAVSKITLSGDKIIVERTLESEIEVLEVSLPAVISVTTDINLPRIPQMKSILAASKKPVTEWSLADIGMTGAARRTEIVSTLAPEQVDRKKSILEGDSEEIVEKLFDSIRKELL</sequence>
<dbReference type="Pfam" id="PF01012">
    <property type="entry name" value="ETF"/>
    <property type="match status" value="1"/>
</dbReference>